<dbReference type="CDD" id="cd00098">
    <property type="entry name" value="IgC1"/>
    <property type="match status" value="4"/>
</dbReference>
<sequence length="1173" mass="132291">MSRGIGRRTRIVFLCLVLHVYQYLAKDFSLEVDDPIHALVNQNVSLKCLIVEKIPEEWNNDNFGVQWKIKSKDKMEEILYTFNAGAINNKREGASISQDAVKIKNASLSLPNIQFKEEGDYTCVVYNTPWKSEKTFKVTVSSFPAVTLTPEDLKILLGNEKSLECKVSGFYPEKIEIAWKKSKDGKVTAVSSDHVCTGAPVINSDQTFSITSSLRLQPSLEDNGNVYQCEVMHRTFKAPLVFESRLSIEESQSSGSLIAGIVIPVLILLVITAVSLYFMRFKAVSPKVTEFNIPGPIKHKDKATISSVVSGFRPDVIDVILKLKRRSQDCIDIFKWHNRKPITSKKSDNSYEIIPINGTVDQDPHCSFKAMITKMEKHSDGTFSIICTVSVTPDIDMDAGAELVLEVQHSAVTIRKSVTITVIGVKPRIHKVIVPPVVIHNELVALTCPINGFKPRPAAITWHKKEVNGKEKEVLRLEPDGKLVVEKNREGKKPKYSHGISEMEYEEDSTHDVISILTFVPTIQDDNKASYICKVYHVATEITQETKETIYVKAAPKLDAIQLSPDVPQSESLLTLSCRVHSYFPQATLEIVWYLEGKRVEKGTKIGDVIKANDGLFYCTSFFKMIPTWRDVGKVFTCEVRHESIAEPRTVEWKLDELVSVPVVTDIKSDPPLPEIGKPMTLSCVVKDYYPKDCTIAWVQGFERTDDGMETDEPEFDEERRVYSRKTQRTFIPTMEDYGSEYTVEIVHQGITQRPPKNVFVMKFKGVPTVGDIIKGTDVVDYGQPVTLSCDVTGFLPKEIQAEWLHNGKKVHNNAIKLSGPDENGFYSLRSIYQLTPTARDFNKDVIFSVKHQTLKKAVIKEAYISLSAKPPIVSDLIIEPQTPEIRRNLRMSLTIEDYSPEEIKVEWYRYKGSFEKKPVTTCTVAENGLFRGKSVLEFIPKATDQGGPIRCEVMHPVTKEMKEKSFVLFLKDCPVLSEINCHPKFPKLGEQATLTCNISKFKPKDIQVVWFNNKTKIQSGVNTSEPKCHDDGYYYLTTELTTTAEGKGDKYVLQVSHQLLDEPMRKEYVMGLNKTTEDSQIKCLQKNPKAGEELTLECTFKGLKESAEIIWHNNGLLLDAETWVNKPSRDPPGIISTLTLTPAESETKCEIVCEASDCYLPVGDHKLTLYLC</sequence>
<dbReference type="InterPro" id="IPR003599">
    <property type="entry name" value="Ig_sub"/>
</dbReference>
<dbReference type="InterPro" id="IPR050380">
    <property type="entry name" value="Immune_Resp_Modulators"/>
</dbReference>
<accession>A0AAD8CZZ1</accession>
<feature type="domain" description="Ig-like" evidence="4">
    <location>
        <begin position="1092"/>
        <end position="1158"/>
    </location>
</feature>
<keyword evidence="2" id="KW-1133">Transmembrane helix</keyword>
<keyword evidence="6" id="KW-1185">Reference proteome</keyword>
<feature type="signal peptide" evidence="3">
    <location>
        <begin position="1"/>
        <end position="25"/>
    </location>
</feature>
<dbReference type="SUPFAM" id="SSF48726">
    <property type="entry name" value="Immunoglobulin"/>
    <property type="match status" value="9"/>
</dbReference>
<dbReference type="EMBL" id="JAGXEW010000021">
    <property type="protein sequence ID" value="KAK1159817.1"/>
    <property type="molecule type" value="Genomic_DNA"/>
</dbReference>
<proteinExistence type="predicted"/>
<dbReference type="InterPro" id="IPR013783">
    <property type="entry name" value="Ig-like_fold"/>
</dbReference>
<dbReference type="Pfam" id="PF07654">
    <property type="entry name" value="C1-set"/>
    <property type="match status" value="6"/>
</dbReference>
<evidence type="ECO:0000256" key="1">
    <source>
        <dbReference type="ARBA" id="ARBA00023319"/>
    </source>
</evidence>
<evidence type="ECO:0000256" key="2">
    <source>
        <dbReference type="SAM" id="Phobius"/>
    </source>
</evidence>
<keyword evidence="1" id="KW-0393">Immunoglobulin domain</keyword>
<dbReference type="PANTHER" id="PTHR23411">
    <property type="entry name" value="TAPASIN"/>
    <property type="match status" value="1"/>
</dbReference>
<evidence type="ECO:0000259" key="4">
    <source>
        <dbReference type="PROSITE" id="PS50835"/>
    </source>
</evidence>
<keyword evidence="2" id="KW-0812">Transmembrane</keyword>
<dbReference type="SMART" id="SM00409">
    <property type="entry name" value="IG"/>
    <property type="match status" value="8"/>
</dbReference>
<protein>
    <recommendedName>
        <fullName evidence="4">Ig-like domain-containing protein</fullName>
    </recommendedName>
</protein>
<dbReference type="InterPro" id="IPR036179">
    <property type="entry name" value="Ig-like_dom_sf"/>
</dbReference>
<dbReference type="SMART" id="SM00407">
    <property type="entry name" value="IGc1"/>
    <property type="match status" value="6"/>
</dbReference>
<feature type="domain" description="Ig-like" evidence="4">
    <location>
        <begin position="975"/>
        <end position="1058"/>
    </location>
</feature>
<dbReference type="InterPro" id="IPR003006">
    <property type="entry name" value="Ig/MHC_CS"/>
</dbReference>
<reference evidence="5" key="1">
    <citation type="submission" date="2022-02" db="EMBL/GenBank/DDBJ databases">
        <title>Atlantic sturgeon de novo genome assembly.</title>
        <authorList>
            <person name="Stock M."/>
            <person name="Klopp C."/>
            <person name="Guiguen Y."/>
            <person name="Cabau C."/>
            <person name="Parinello H."/>
            <person name="Santidrian Yebra-Pimentel E."/>
            <person name="Kuhl H."/>
            <person name="Dirks R.P."/>
            <person name="Guessner J."/>
            <person name="Wuertz S."/>
            <person name="Du K."/>
            <person name="Schartl M."/>
        </authorList>
    </citation>
    <scope>NUCLEOTIDE SEQUENCE</scope>
    <source>
        <strain evidence="5">STURGEONOMICS-FGT-2020</strain>
        <tissue evidence="5">Whole blood</tissue>
    </source>
</reference>
<dbReference type="InterPro" id="IPR007110">
    <property type="entry name" value="Ig-like_dom"/>
</dbReference>
<evidence type="ECO:0000313" key="5">
    <source>
        <dbReference type="EMBL" id="KAK1159817.1"/>
    </source>
</evidence>
<feature type="domain" description="Ig-like" evidence="4">
    <location>
        <begin position="556"/>
        <end position="652"/>
    </location>
</feature>
<dbReference type="PROSITE" id="PS50835">
    <property type="entry name" value="IG_LIKE"/>
    <property type="match status" value="8"/>
</dbReference>
<evidence type="ECO:0000313" key="6">
    <source>
        <dbReference type="Proteomes" id="UP001230051"/>
    </source>
</evidence>
<dbReference type="Proteomes" id="UP001230051">
    <property type="component" value="Unassembled WGS sequence"/>
</dbReference>
<organism evidence="5 6">
    <name type="scientific">Acipenser oxyrinchus oxyrinchus</name>
    <dbReference type="NCBI Taxonomy" id="40147"/>
    <lineage>
        <taxon>Eukaryota</taxon>
        <taxon>Metazoa</taxon>
        <taxon>Chordata</taxon>
        <taxon>Craniata</taxon>
        <taxon>Vertebrata</taxon>
        <taxon>Euteleostomi</taxon>
        <taxon>Actinopterygii</taxon>
        <taxon>Chondrostei</taxon>
        <taxon>Acipenseriformes</taxon>
        <taxon>Acipenseridae</taxon>
        <taxon>Acipenser</taxon>
    </lineage>
</organism>
<keyword evidence="2" id="KW-0472">Membrane</keyword>
<feature type="domain" description="Ig-like" evidence="4">
    <location>
        <begin position="144"/>
        <end position="247"/>
    </location>
</feature>
<feature type="chain" id="PRO_5041965674" description="Ig-like domain-containing protein" evidence="3">
    <location>
        <begin position="26"/>
        <end position="1173"/>
    </location>
</feature>
<feature type="transmembrane region" description="Helical" evidence="2">
    <location>
        <begin position="257"/>
        <end position="278"/>
    </location>
</feature>
<feature type="domain" description="Ig-like" evidence="4">
    <location>
        <begin position="41"/>
        <end position="141"/>
    </location>
</feature>
<dbReference type="InterPro" id="IPR013106">
    <property type="entry name" value="Ig_V-set"/>
</dbReference>
<dbReference type="PROSITE" id="PS00290">
    <property type="entry name" value="IG_MHC"/>
    <property type="match status" value="2"/>
</dbReference>
<feature type="domain" description="Ig-like" evidence="4">
    <location>
        <begin position="768"/>
        <end position="828"/>
    </location>
</feature>
<evidence type="ECO:0000256" key="3">
    <source>
        <dbReference type="SAM" id="SignalP"/>
    </source>
</evidence>
<name>A0AAD8CZZ1_ACIOX</name>
<gene>
    <name evidence="5" type="ORF">AOXY_G21241</name>
</gene>
<comment type="caution">
    <text evidence="5">The sequence shown here is derived from an EMBL/GenBank/DDBJ whole genome shotgun (WGS) entry which is preliminary data.</text>
</comment>
<dbReference type="InterPro" id="IPR003597">
    <property type="entry name" value="Ig_C1-set"/>
</dbReference>
<feature type="domain" description="Ig-like" evidence="4">
    <location>
        <begin position="427"/>
        <end position="551"/>
    </location>
</feature>
<keyword evidence="3" id="KW-0732">Signal</keyword>
<dbReference type="AlphaFoldDB" id="A0AAD8CZZ1"/>
<feature type="domain" description="Ig-like" evidence="4">
    <location>
        <begin position="662"/>
        <end position="760"/>
    </location>
</feature>
<dbReference type="Pfam" id="PF07686">
    <property type="entry name" value="V-set"/>
    <property type="match status" value="1"/>
</dbReference>
<dbReference type="Gene3D" id="2.60.40.10">
    <property type="entry name" value="Immunoglobulins"/>
    <property type="match status" value="10"/>
</dbReference>